<evidence type="ECO:0000256" key="8">
    <source>
        <dbReference type="RuleBase" id="RU361169"/>
    </source>
</evidence>
<dbReference type="OrthoDB" id="187139at2759"/>
<comment type="caution">
    <text evidence="10">The sequence shown here is derived from an EMBL/GenBank/DDBJ whole genome shotgun (WGS) entry which is preliminary data.</text>
</comment>
<evidence type="ECO:0000256" key="3">
    <source>
        <dbReference type="ARBA" id="ARBA00022512"/>
    </source>
</evidence>
<dbReference type="Pfam" id="PF00295">
    <property type="entry name" value="Glyco_hydro_28"/>
    <property type="match status" value="1"/>
</dbReference>
<proteinExistence type="inferred from homology"/>
<dbReference type="PANTHER" id="PTHR31375">
    <property type="match status" value="1"/>
</dbReference>
<evidence type="ECO:0000256" key="1">
    <source>
        <dbReference type="ARBA" id="ARBA00004191"/>
    </source>
</evidence>
<keyword evidence="7" id="KW-0961">Cell wall biogenesis/degradation</keyword>
<dbReference type="GO" id="GO:0004650">
    <property type="term" value="F:polygalacturonase activity"/>
    <property type="evidence" value="ECO:0007669"/>
    <property type="project" value="InterPro"/>
</dbReference>
<name>A0A835BYH8_9POAL</name>
<dbReference type="InterPro" id="IPR000743">
    <property type="entry name" value="Glyco_hydro_28"/>
</dbReference>
<keyword evidence="11" id="KW-1185">Reference proteome</keyword>
<sequence length="314" mass="33725">MASLSVTWLLLRNATGPWYKVTNTNMRLGLKGLAFLLLLVLLVLCSSVHLCDARSGKHWRHSRAPSTSLLRRKGKAKSSSSHKQKGQGNQSPYQPSPSTSPAAPDNPSGGQGPTMPAPSSGTGYTLPPLQPSPPLPIPAAPAHGTVFNVVDFGAKGDGVTDDTQAFQAAWAAACKVEASTVHVPSELEFVVGPISFSGPYCKPNILFQLDGTILAQTSARVWGSGLLQWLEFTKLTGIAIQGSGVINGRGQEWWTYSDPNDDDDNDAVRPVHLTTSYLYKYLFMDIDKLKVDILNLFPGRVPTVQSGARQDATD</sequence>
<feature type="compositionally biased region" description="Pro residues" evidence="9">
    <location>
        <begin position="128"/>
        <end position="138"/>
    </location>
</feature>
<comment type="similarity">
    <text evidence="2 8">Belongs to the glycosyl hydrolase 28 family.</text>
</comment>
<dbReference type="AlphaFoldDB" id="A0A835BYH8"/>
<dbReference type="Gene3D" id="2.160.20.10">
    <property type="entry name" value="Single-stranded right-handed beta-helix, Pectin lyase-like"/>
    <property type="match status" value="1"/>
</dbReference>
<accession>A0A835BYH8</accession>
<keyword evidence="5 8" id="KW-0378">Hydrolase</keyword>
<keyword evidence="6 8" id="KW-0326">Glycosidase</keyword>
<evidence type="ECO:0000313" key="11">
    <source>
        <dbReference type="Proteomes" id="UP000636709"/>
    </source>
</evidence>
<organism evidence="10 11">
    <name type="scientific">Digitaria exilis</name>
    <dbReference type="NCBI Taxonomy" id="1010633"/>
    <lineage>
        <taxon>Eukaryota</taxon>
        <taxon>Viridiplantae</taxon>
        <taxon>Streptophyta</taxon>
        <taxon>Embryophyta</taxon>
        <taxon>Tracheophyta</taxon>
        <taxon>Spermatophyta</taxon>
        <taxon>Magnoliopsida</taxon>
        <taxon>Liliopsida</taxon>
        <taxon>Poales</taxon>
        <taxon>Poaceae</taxon>
        <taxon>PACMAD clade</taxon>
        <taxon>Panicoideae</taxon>
        <taxon>Panicodae</taxon>
        <taxon>Paniceae</taxon>
        <taxon>Anthephorinae</taxon>
        <taxon>Digitaria</taxon>
    </lineage>
</organism>
<keyword evidence="3" id="KW-0134">Cell wall</keyword>
<evidence type="ECO:0000256" key="4">
    <source>
        <dbReference type="ARBA" id="ARBA00022525"/>
    </source>
</evidence>
<evidence type="ECO:0000313" key="10">
    <source>
        <dbReference type="EMBL" id="KAF8716115.1"/>
    </source>
</evidence>
<evidence type="ECO:0000256" key="9">
    <source>
        <dbReference type="SAM" id="MobiDB-lite"/>
    </source>
</evidence>
<evidence type="ECO:0000256" key="2">
    <source>
        <dbReference type="ARBA" id="ARBA00008834"/>
    </source>
</evidence>
<dbReference type="InterPro" id="IPR012334">
    <property type="entry name" value="Pectin_lyas_fold"/>
</dbReference>
<dbReference type="Proteomes" id="UP000636709">
    <property type="component" value="Unassembled WGS sequence"/>
</dbReference>
<dbReference type="EMBL" id="JACEFO010001727">
    <property type="protein sequence ID" value="KAF8716115.1"/>
    <property type="molecule type" value="Genomic_DNA"/>
</dbReference>
<evidence type="ECO:0000256" key="7">
    <source>
        <dbReference type="ARBA" id="ARBA00023316"/>
    </source>
</evidence>
<feature type="region of interest" description="Disordered" evidence="9">
    <location>
        <begin position="61"/>
        <end position="138"/>
    </location>
</feature>
<dbReference type="SUPFAM" id="SSF51126">
    <property type="entry name" value="Pectin lyase-like"/>
    <property type="match status" value="1"/>
</dbReference>
<dbReference type="GO" id="GO:0071555">
    <property type="term" value="P:cell wall organization"/>
    <property type="evidence" value="ECO:0007669"/>
    <property type="project" value="UniProtKB-KW"/>
</dbReference>
<comment type="subcellular location">
    <subcellularLocation>
        <location evidence="1">Secreted</location>
        <location evidence="1">Cell wall</location>
    </subcellularLocation>
</comment>
<gene>
    <name evidence="10" type="ORF">HU200_026387</name>
</gene>
<keyword evidence="4" id="KW-0964">Secreted</keyword>
<reference evidence="10" key="1">
    <citation type="submission" date="2020-07" db="EMBL/GenBank/DDBJ databases">
        <title>Genome sequence and genetic diversity analysis of an under-domesticated orphan crop, white fonio (Digitaria exilis).</title>
        <authorList>
            <person name="Bennetzen J.L."/>
            <person name="Chen S."/>
            <person name="Ma X."/>
            <person name="Wang X."/>
            <person name="Yssel A.E.J."/>
            <person name="Chaluvadi S.R."/>
            <person name="Johnson M."/>
            <person name="Gangashetty P."/>
            <person name="Hamidou F."/>
            <person name="Sanogo M.D."/>
            <person name="Zwaenepoel A."/>
            <person name="Wallace J."/>
            <person name="Van De Peer Y."/>
            <person name="Van Deynze A."/>
        </authorList>
    </citation>
    <scope>NUCLEOTIDE SEQUENCE</scope>
    <source>
        <tissue evidence="10">Leaves</tissue>
    </source>
</reference>
<dbReference type="InterPro" id="IPR011050">
    <property type="entry name" value="Pectin_lyase_fold/virulence"/>
</dbReference>
<feature type="compositionally biased region" description="Low complexity" evidence="9">
    <location>
        <begin position="86"/>
        <end position="108"/>
    </location>
</feature>
<evidence type="ECO:0000256" key="5">
    <source>
        <dbReference type="ARBA" id="ARBA00022801"/>
    </source>
</evidence>
<feature type="compositionally biased region" description="Basic residues" evidence="9">
    <location>
        <begin position="70"/>
        <end position="85"/>
    </location>
</feature>
<evidence type="ECO:0000256" key="6">
    <source>
        <dbReference type="ARBA" id="ARBA00023295"/>
    </source>
</evidence>
<evidence type="ECO:0008006" key="12">
    <source>
        <dbReference type="Google" id="ProtNLM"/>
    </source>
</evidence>
<protein>
    <recommendedName>
        <fullName evidence="12">Polygalacturonase</fullName>
    </recommendedName>
</protein>
<dbReference type="GO" id="GO:0005975">
    <property type="term" value="P:carbohydrate metabolic process"/>
    <property type="evidence" value="ECO:0007669"/>
    <property type="project" value="InterPro"/>
</dbReference>